<accession>A0A172ZL24</accession>
<dbReference type="RefSeq" id="WP_017813526.1">
    <property type="nucleotide sequence ID" value="NZ_CP013023.1"/>
</dbReference>
<protein>
    <submittedName>
        <fullName evidence="1">Uncharacterized protein</fullName>
    </submittedName>
</protein>
<proteinExistence type="predicted"/>
<dbReference type="Proteomes" id="UP000078148">
    <property type="component" value="Chromosome"/>
</dbReference>
<organism evidence="1 2">
    <name type="scientific">Paenibacillus bovis</name>
    <dbReference type="NCBI Taxonomy" id="1616788"/>
    <lineage>
        <taxon>Bacteria</taxon>
        <taxon>Bacillati</taxon>
        <taxon>Bacillota</taxon>
        <taxon>Bacilli</taxon>
        <taxon>Bacillales</taxon>
        <taxon>Paenibacillaceae</taxon>
        <taxon>Paenibacillus</taxon>
    </lineage>
</organism>
<reference evidence="2" key="1">
    <citation type="submission" date="2015-10" db="EMBL/GenBank/DDBJ databases">
        <title>Genome of Paenibacillus bovis sp. nov.</title>
        <authorList>
            <person name="Wu Z."/>
            <person name="Gao C."/>
            <person name="Liu Z."/>
            <person name="Zheng H."/>
        </authorList>
    </citation>
    <scope>NUCLEOTIDE SEQUENCE [LARGE SCALE GENOMIC DNA]</scope>
    <source>
        <strain evidence="2">BD3526</strain>
    </source>
</reference>
<name>A0A172ZL24_9BACL</name>
<dbReference type="OrthoDB" id="2640496at2"/>
<evidence type="ECO:0000313" key="1">
    <source>
        <dbReference type="EMBL" id="ANF97957.1"/>
    </source>
</evidence>
<sequence length="59" mass="6597">MNINLSVYQATPYNHQQFRPQAATMTADNTSVNTGGQSFQELLNAQMAATTSVTTYRRR</sequence>
<dbReference type="EMBL" id="CP013023">
    <property type="protein sequence ID" value="ANF97957.1"/>
    <property type="molecule type" value="Genomic_DNA"/>
</dbReference>
<keyword evidence="2" id="KW-1185">Reference proteome</keyword>
<dbReference type="AlphaFoldDB" id="A0A172ZL24"/>
<evidence type="ECO:0000313" key="2">
    <source>
        <dbReference type="Proteomes" id="UP000078148"/>
    </source>
</evidence>
<dbReference type="KEGG" id="pbv:AR543_19320"/>
<gene>
    <name evidence="1" type="ORF">AR543_19320</name>
</gene>
<reference evidence="1 2" key="2">
    <citation type="journal article" date="2016" name="Int. J. Syst. Evol. Microbiol.">
        <title>Paenibacillus bovis sp. nov., isolated from raw yak (Bos grunniens) milk.</title>
        <authorList>
            <person name="Gao C."/>
            <person name="Han J."/>
            <person name="Liu Z."/>
            <person name="Xu X."/>
            <person name="Hang F."/>
            <person name="Wu Z."/>
        </authorList>
    </citation>
    <scope>NUCLEOTIDE SEQUENCE [LARGE SCALE GENOMIC DNA]</scope>
    <source>
        <strain evidence="1 2">BD3526</strain>
    </source>
</reference>